<dbReference type="AlphaFoldDB" id="A0A1M4VR52"/>
<dbReference type="GO" id="GO:0016805">
    <property type="term" value="F:dipeptidase activity"/>
    <property type="evidence" value="ECO:0007669"/>
    <property type="project" value="UniProtKB-KW"/>
</dbReference>
<evidence type="ECO:0000256" key="4">
    <source>
        <dbReference type="ARBA" id="ARBA00022723"/>
    </source>
</evidence>
<reference evidence="9 10" key="1">
    <citation type="submission" date="2016-11" db="EMBL/GenBank/DDBJ databases">
        <authorList>
            <person name="Jaros S."/>
            <person name="Januszkiewicz K."/>
            <person name="Wedrychowicz H."/>
        </authorList>
    </citation>
    <scope>NUCLEOTIDE SEQUENCE [LARGE SCALE GENOMIC DNA]</scope>
    <source>
        <strain evidence="9 10">DSM 44666</strain>
    </source>
</reference>
<keyword evidence="10" id="KW-1185">Reference proteome</keyword>
<dbReference type="PANTHER" id="PTHR43808">
    <property type="entry name" value="ACETYLORNITHINE DEACETYLASE"/>
    <property type="match status" value="1"/>
</dbReference>
<dbReference type="InterPro" id="IPR002933">
    <property type="entry name" value="Peptidase_M20"/>
</dbReference>
<dbReference type="NCBIfam" id="TIGR01887">
    <property type="entry name" value="dipeptidaselike"/>
    <property type="match status" value="1"/>
</dbReference>
<keyword evidence="6" id="KW-0862">Zinc</keyword>
<evidence type="ECO:0000256" key="8">
    <source>
        <dbReference type="ARBA" id="ARBA00023049"/>
    </source>
</evidence>
<dbReference type="Gene3D" id="3.30.70.360">
    <property type="match status" value="2"/>
</dbReference>
<dbReference type="GO" id="GO:0008237">
    <property type="term" value="F:metallopeptidase activity"/>
    <property type="evidence" value="ECO:0007669"/>
    <property type="project" value="UniProtKB-KW"/>
</dbReference>
<dbReference type="RefSeq" id="WP_073154052.1">
    <property type="nucleotide sequence ID" value="NZ_FQVL01000002.1"/>
</dbReference>
<keyword evidence="5" id="KW-0378">Hydrolase</keyword>
<sequence>MQQILVRWYDEALKRKSQFLSELQQFLRIESVYNNSESRAMAPFGLGIAQALEHMLMLGERDGFITKNVDGYAGHIEMGDGEELIGVLGHVDVVSPGNTEWTSPPFAPEIRDGKLYARGAIDDKGPMMAAYFAMKIIKELNLPVHKRVRLIIGTDEEHQWRCVNHYFQHEEMPTMGFTPDADFPIIIGEKGLLSLTFTGQIKEIHSKESTWRLEEFSAGQESNKVPDLAIAKIEGDGDVFIVKELFQSFLLEHQTHGYAEEMDTGLQLVLHGVAHHAFEPNRGLNAALLLSKFLQQLSLDFQGSQYIEMFNQYFTDSFFGEKLGIAVTEEVLGSFTINVGICRYRQDGESSLTMNCRYPMGVNPDGLKERIAERLASYQLKLTNVEHLPLHYVNQEHELVQKLAHVYEEQMQQPAQLLTTGGATYARAIEVGVAFGPLFPGRLETAHQHDEHVEIDDLIRAIALYTQAIYELAK</sequence>
<dbReference type="GO" id="GO:0006508">
    <property type="term" value="P:proteolysis"/>
    <property type="evidence" value="ECO:0007669"/>
    <property type="project" value="UniProtKB-KW"/>
</dbReference>
<evidence type="ECO:0000256" key="1">
    <source>
        <dbReference type="ARBA" id="ARBA00001947"/>
    </source>
</evidence>
<organism evidence="9 10">
    <name type="scientific">Seinonella peptonophila</name>
    <dbReference type="NCBI Taxonomy" id="112248"/>
    <lineage>
        <taxon>Bacteria</taxon>
        <taxon>Bacillati</taxon>
        <taxon>Bacillota</taxon>
        <taxon>Bacilli</taxon>
        <taxon>Bacillales</taxon>
        <taxon>Thermoactinomycetaceae</taxon>
        <taxon>Seinonella</taxon>
    </lineage>
</organism>
<evidence type="ECO:0000313" key="9">
    <source>
        <dbReference type="EMBL" id="SHE71408.1"/>
    </source>
</evidence>
<dbReference type="PROSITE" id="PS00758">
    <property type="entry name" value="ARGE_DAPE_CPG2_1"/>
    <property type="match status" value="1"/>
</dbReference>
<dbReference type="InterPro" id="IPR036264">
    <property type="entry name" value="Bact_exopeptidase_dim_dom"/>
</dbReference>
<dbReference type="GO" id="GO:0006526">
    <property type="term" value="P:L-arginine biosynthetic process"/>
    <property type="evidence" value="ECO:0007669"/>
    <property type="project" value="TreeGrafter"/>
</dbReference>
<dbReference type="GO" id="GO:0008777">
    <property type="term" value="F:acetylornithine deacetylase activity"/>
    <property type="evidence" value="ECO:0007669"/>
    <property type="project" value="TreeGrafter"/>
</dbReference>
<keyword evidence="4" id="KW-0479">Metal-binding</keyword>
<dbReference type="InterPro" id="IPR010964">
    <property type="entry name" value="M20A_pepV-rel"/>
</dbReference>
<dbReference type="NCBIfam" id="NF005591">
    <property type="entry name" value="PRK07318.1"/>
    <property type="match status" value="1"/>
</dbReference>
<evidence type="ECO:0000256" key="7">
    <source>
        <dbReference type="ARBA" id="ARBA00022997"/>
    </source>
</evidence>
<evidence type="ECO:0000256" key="6">
    <source>
        <dbReference type="ARBA" id="ARBA00022833"/>
    </source>
</evidence>
<keyword evidence="3" id="KW-0645">Protease</keyword>
<protein>
    <submittedName>
        <fullName evidence="9">Succinyl-diaminopimelate desuccinylase</fullName>
    </submittedName>
</protein>
<evidence type="ECO:0000256" key="3">
    <source>
        <dbReference type="ARBA" id="ARBA00022670"/>
    </source>
</evidence>
<evidence type="ECO:0000313" key="10">
    <source>
        <dbReference type="Proteomes" id="UP000184476"/>
    </source>
</evidence>
<dbReference type="Pfam" id="PF01546">
    <property type="entry name" value="Peptidase_M20"/>
    <property type="match status" value="1"/>
</dbReference>
<comment type="similarity">
    <text evidence="2">Belongs to the peptidase M20A family.</text>
</comment>
<dbReference type="SUPFAM" id="SSF53187">
    <property type="entry name" value="Zn-dependent exopeptidases"/>
    <property type="match status" value="1"/>
</dbReference>
<dbReference type="CDD" id="cd03888">
    <property type="entry name" value="M20_PepV"/>
    <property type="match status" value="1"/>
</dbReference>
<evidence type="ECO:0000256" key="2">
    <source>
        <dbReference type="ARBA" id="ARBA00006247"/>
    </source>
</evidence>
<accession>A0A1M4VR52</accession>
<dbReference type="STRING" id="112248.SAMN05444392_102486"/>
<dbReference type="EMBL" id="FQVL01000002">
    <property type="protein sequence ID" value="SHE71408.1"/>
    <property type="molecule type" value="Genomic_DNA"/>
</dbReference>
<gene>
    <name evidence="9" type="ORF">SAMN05444392_102486</name>
</gene>
<proteinExistence type="inferred from homology"/>
<dbReference type="GO" id="GO:0008270">
    <property type="term" value="F:zinc ion binding"/>
    <property type="evidence" value="ECO:0007669"/>
    <property type="project" value="InterPro"/>
</dbReference>
<dbReference type="InterPro" id="IPR001261">
    <property type="entry name" value="ArgE/DapE_CS"/>
</dbReference>
<dbReference type="SUPFAM" id="SSF55031">
    <property type="entry name" value="Bacterial exopeptidase dimerisation domain"/>
    <property type="match status" value="1"/>
</dbReference>
<evidence type="ECO:0000256" key="5">
    <source>
        <dbReference type="ARBA" id="ARBA00022801"/>
    </source>
</evidence>
<comment type="cofactor">
    <cofactor evidence="1">
        <name>Zn(2+)</name>
        <dbReference type="ChEBI" id="CHEBI:29105"/>
    </cofactor>
</comment>
<dbReference type="Gene3D" id="3.40.630.10">
    <property type="entry name" value="Zn peptidases"/>
    <property type="match status" value="1"/>
</dbReference>
<dbReference type="Proteomes" id="UP000184476">
    <property type="component" value="Unassembled WGS sequence"/>
</dbReference>
<keyword evidence="7" id="KW-0224">Dipeptidase</keyword>
<keyword evidence="8" id="KW-0482">Metalloprotease</keyword>
<dbReference type="PANTHER" id="PTHR43808:SF31">
    <property type="entry name" value="N-ACETYL-L-CITRULLINE DEACETYLASE"/>
    <property type="match status" value="1"/>
</dbReference>
<dbReference type="InterPro" id="IPR050072">
    <property type="entry name" value="Peptidase_M20A"/>
</dbReference>
<name>A0A1M4VR52_9BACL</name>